<feature type="repeat" description="WD" evidence="5">
    <location>
        <begin position="491"/>
        <end position="530"/>
    </location>
</feature>
<dbReference type="Gene3D" id="2.130.10.10">
    <property type="entry name" value="YVTN repeat-like/Quinoprotein amine dehydrogenase"/>
    <property type="match status" value="1"/>
</dbReference>
<evidence type="ECO:0000313" key="7">
    <source>
        <dbReference type="EMBL" id="RYO76608.1"/>
    </source>
</evidence>
<keyword evidence="2 5" id="KW-0853">WD repeat</keyword>
<dbReference type="PANTHER" id="PTHR22846">
    <property type="entry name" value="WD40 REPEAT PROTEIN"/>
    <property type="match status" value="1"/>
</dbReference>
<dbReference type="PANTHER" id="PTHR22846:SF2">
    <property type="entry name" value="F-BOX-LIKE_WD REPEAT-CONTAINING PROTEIN EBI"/>
    <property type="match status" value="1"/>
</dbReference>
<feature type="region of interest" description="Disordered" evidence="6">
    <location>
        <begin position="63"/>
        <end position="214"/>
    </location>
</feature>
<dbReference type="InterPro" id="IPR001680">
    <property type="entry name" value="WD40_rpt"/>
</dbReference>
<comment type="subcellular location">
    <subcellularLocation>
        <location evidence="1">Nucleus</location>
    </subcellularLocation>
</comment>
<proteinExistence type="predicted"/>
<dbReference type="PROSITE" id="PS50082">
    <property type="entry name" value="WD_REPEATS_2"/>
    <property type="match status" value="1"/>
</dbReference>
<accession>A0ABY0GTC8</accession>
<dbReference type="Proteomes" id="UP000294003">
    <property type="component" value="Unassembled WGS sequence"/>
</dbReference>
<comment type="caution">
    <text evidence="7">The sequence shown here is derived from an EMBL/GenBank/DDBJ whole genome shotgun (WGS) entry which is preliminary data.</text>
</comment>
<feature type="compositionally biased region" description="Basic and acidic residues" evidence="6">
    <location>
        <begin position="91"/>
        <end position="101"/>
    </location>
</feature>
<name>A0ABY0GTC8_9PEZI</name>
<gene>
    <name evidence="7" type="ORF">DL762_009749</name>
</gene>
<sequence length="631" mass="67793">MAYTRTGTSTTCKLWTVNHFRVLMANSMERGREAIVPLSGSYVVPQDASAAAQAEAQLGIFGPIIAHPPPNQLQEKQQQQQRQQQQQQHQRTAEEPDREGEIGAVSAETEEAASAAAAAAAATSGGDLENTRKRQIDRQQQPPVVNGSPAKRPRLSNGYENGVADAATTPMEIDGQSHQGDNNSSSHAYPSPLEGEQAPTPHPQTDGPEQGTQVEKVEELATETTFVPLGPSDDNALASASSPLGATSRMNGDGESPPVLLHCQWNPRDPTILAAAGTDALARIWTVSRGAPTDTDSGHVNGIGIAPQFHSLIDDDVPPKATVTAMAWNWDGTAIAVATDSDFKGRLGLWSANGAHLHNFEVPEPPIIKLRWNPNNAAILGIAPDNGGSLITVFHAATSNTMSYYLPQHDLDSDPLDAAWTTETDFLLGGGELLLALRCTETKIVEMQKFETRRGDSLTQIHFDWRSSLAATCGLKGFVDIWNVNGKRREIQAHCDAVTALAWQPSSSLPSTDERLLASGGEDGAIFIWNALASEGKPKCSMTMGPPIVALAFTPDGAFIAGATNERILIWKVGDHSIPRASWSRTPHPGWLSPRTNPESDEEDEHCLGWDSTGHKLAYGVNSRLAVINFR</sequence>
<reference evidence="7 8" key="1">
    <citation type="submission" date="2018-06" db="EMBL/GenBank/DDBJ databases">
        <title>Complete Genomes of Monosporascus.</title>
        <authorList>
            <person name="Robinson A.J."/>
            <person name="Natvig D.O."/>
        </authorList>
    </citation>
    <scope>NUCLEOTIDE SEQUENCE [LARGE SCALE GENOMIC DNA]</scope>
    <source>
        <strain evidence="7 8">CBS 609.92</strain>
    </source>
</reference>
<evidence type="ECO:0000256" key="1">
    <source>
        <dbReference type="ARBA" id="ARBA00004123"/>
    </source>
</evidence>
<dbReference type="PROSITE" id="PS50294">
    <property type="entry name" value="WD_REPEATS_REGION"/>
    <property type="match status" value="1"/>
</dbReference>
<keyword evidence="4" id="KW-0539">Nucleus</keyword>
<organism evidence="7 8">
    <name type="scientific">Monosporascus cannonballus</name>
    <dbReference type="NCBI Taxonomy" id="155416"/>
    <lineage>
        <taxon>Eukaryota</taxon>
        <taxon>Fungi</taxon>
        <taxon>Dikarya</taxon>
        <taxon>Ascomycota</taxon>
        <taxon>Pezizomycotina</taxon>
        <taxon>Sordariomycetes</taxon>
        <taxon>Xylariomycetidae</taxon>
        <taxon>Xylariales</taxon>
        <taxon>Xylariales incertae sedis</taxon>
        <taxon>Monosporascus</taxon>
    </lineage>
</organism>
<dbReference type="EMBL" id="QJNS01000571">
    <property type="protein sequence ID" value="RYO76608.1"/>
    <property type="molecule type" value="Genomic_DNA"/>
</dbReference>
<feature type="compositionally biased region" description="Polar residues" evidence="6">
    <location>
        <begin position="176"/>
        <end position="188"/>
    </location>
</feature>
<feature type="region of interest" description="Disordered" evidence="6">
    <location>
        <begin position="226"/>
        <end position="255"/>
    </location>
</feature>
<keyword evidence="3" id="KW-0677">Repeat</keyword>
<evidence type="ECO:0000313" key="8">
    <source>
        <dbReference type="Proteomes" id="UP000294003"/>
    </source>
</evidence>
<dbReference type="Pfam" id="PF00400">
    <property type="entry name" value="WD40"/>
    <property type="match status" value="1"/>
</dbReference>
<evidence type="ECO:0000256" key="3">
    <source>
        <dbReference type="ARBA" id="ARBA00022737"/>
    </source>
</evidence>
<evidence type="ECO:0000256" key="2">
    <source>
        <dbReference type="ARBA" id="ARBA00022574"/>
    </source>
</evidence>
<dbReference type="InterPro" id="IPR036322">
    <property type="entry name" value="WD40_repeat_dom_sf"/>
</dbReference>
<evidence type="ECO:0000256" key="6">
    <source>
        <dbReference type="SAM" id="MobiDB-lite"/>
    </source>
</evidence>
<dbReference type="SMART" id="SM00320">
    <property type="entry name" value="WD40"/>
    <property type="match status" value="4"/>
</dbReference>
<keyword evidence="8" id="KW-1185">Reference proteome</keyword>
<feature type="compositionally biased region" description="Low complexity" evidence="6">
    <location>
        <begin position="72"/>
        <end position="90"/>
    </location>
</feature>
<dbReference type="SUPFAM" id="SSF50978">
    <property type="entry name" value="WD40 repeat-like"/>
    <property type="match status" value="1"/>
</dbReference>
<dbReference type="InterPro" id="IPR015943">
    <property type="entry name" value="WD40/YVTN_repeat-like_dom_sf"/>
</dbReference>
<evidence type="ECO:0000256" key="4">
    <source>
        <dbReference type="ARBA" id="ARBA00023242"/>
    </source>
</evidence>
<protein>
    <recommendedName>
        <fullName evidence="9">Anaphase-promoting complex subunit 4 WD40 domain-containing protein</fullName>
    </recommendedName>
</protein>
<feature type="compositionally biased region" description="Low complexity" evidence="6">
    <location>
        <begin position="112"/>
        <end position="124"/>
    </location>
</feature>
<dbReference type="InterPro" id="IPR045183">
    <property type="entry name" value="Ebi-like"/>
</dbReference>
<evidence type="ECO:0000256" key="5">
    <source>
        <dbReference type="PROSITE-ProRule" id="PRU00221"/>
    </source>
</evidence>
<evidence type="ECO:0008006" key="9">
    <source>
        <dbReference type="Google" id="ProtNLM"/>
    </source>
</evidence>
<feature type="compositionally biased region" description="Polar residues" evidence="6">
    <location>
        <begin position="238"/>
        <end position="250"/>
    </location>
</feature>